<keyword evidence="2" id="KW-1185">Reference proteome</keyword>
<sequence length="178" mass="20469">MAFRPSPPSPSQMEIIPLEEFQTFSEEQFLLELRDDRSSSPVSRPPIRNRTPPYLGNLHLGFHQHQQHHHQHSETSENEIYDSDESNLLRTPLDRGPHFDLSVSKNITALVGKTAYLNCRVKNIGNKTIIIISNEIPAAYWSFQGMRNQFDYKQLSRRFRLAVPQGAHQLSSDYSGKP</sequence>
<dbReference type="Proteomes" id="UP000075840">
    <property type="component" value="Unassembled WGS sequence"/>
</dbReference>
<organism evidence="1 2">
    <name type="scientific">Anopheles arabiensis</name>
    <name type="common">Mosquito</name>
    <dbReference type="NCBI Taxonomy" id="7173"/>
    <lineage>
        <taxon>Eukaryota</taxon>
        <taxon>Metazoa</taxon>
        <taxon>Ecdysozoa</taxon>
        <taxon>Arthropoda</taxon>
        <taxon>Hexapoda</taxon>
        <taxon>Insecta</taxon>
        <taxon>Pterygota</taxon>
        <taxon>Neoptera</taxon>
        <taxon>Endopterygota</taxon>
        <taxon>Diptera</taxon>
        <taxon>Nematocera</taxon>
        <taxon>Culicoidea</taxon>
        <taxon>Culicidae</taxon>
        <taxon>Anophelinae</taxon>
        <taxon>Anopheles</taxon>
    </lineage>
</organism>
<dbReference type="EnsemblMetazoa" id="AARA000004-RA">
    <property type="protein sequence ID" value="AARA000004-PA"/>
    <property type="gene ID" value="AARA000004"/>
</dbReference>
<accession>A0A182HFK6</accession>
<dbReference type="Gene3D" id="2.60.40.10">
    <property type="entry name" value="Immunoglobulins"/>
    <property type="match status" value="1"/>
</dbReference>
<dbReference type="EMBL" id="APCN01006039">
    <property type="status" value="NOT_ANNOTATED_CDS"/>
    <property type="molecule type" value="Genomic_DNA"/>
</dbReference>
<dbReference type="EMBL" id="APCN01006040">
    <property type="status" value="NOT_ANNOTATED_CDS"/>
    <property type="molecule type" value="Genomic_DNA"/>
</dbReference>
<protein>
    <submittedName>
        <fullName evidence="1">Uncharacterized protein</fullName>
    </submittedName>
</protein>
<dbReference type="InterPro" id="IPR013783">
    <property type="entry name" value="Ig-like_fold"/>
</dbReference>
<proteinExistence type="predicted"/>
<evidence type="ECO:0000313" key="2">
    <source>
        <dbReference type="Proteomes" id="UP000075840"/>
    </source>
</evidence>
<evidence type="ECO:0000313" key="1">
    <source>
        <dbReference type="EnsemblMetazoa" id="AARA000004-PA"/>
    </source>
</evidence>
<dbReference type="AlphaFoldDB" id="A0A182HFK6"/>
<reference evidence="1" key="1">
    <citation type="submission" date="2022-08" db="UniProtKB">
        <authorList>
            <consortium name="EnsemblMetazoa"/>
        </authorList>
    </citation>
    <scope>IDENTIFICATION</scope>
    <source>
        <strain evidence="1">Dongola</strain>
    </source>
</reference>
<name>A0A182HFK6_ANOAR</name>
<dbReference type="VEuPathDB" id="VectorBase:AARA000004"/>
<dbReference type="VEuPathDB" id="VectorBase:AARA21_012373"/>